<dbReference type="Gene3D" id="3.60.15.10">
    <property type="entry name" value="Ribonuclease Z/Hydroxyacylglutathione hydrolase-like"/>
    <property type="match status" value="1"/>
</dbReference>
<dbReference type="NCBIfam" id="TIGR00361">
    <property type="entry name" value="ComEC_Rec2"/>
    <property type="match status" value="1"/>
</dbReference>
<keyword evidence="5 6" id="KW-0472">Membrane</keyword>
<comment type="subcellular location">
    <subcellularLocation>
        <location evidence="1">Cell membrane</location>
        <topology evidence="1">Multi-pass membrane protein</topology>
    </subcellularLocation>
</comment>
<sequence>MPVAVPLRPPSFSLCAVAAAALAGCAAATALPALPSRPVLGITLAVAAVLAAMKRWPWARLPALALAFAAWGALHATQRMGHRLSPGMEGRDVVITGRVVDLPRRRGADVSFLFQPLPRAGEPPVRGILRLTWYRAPRVPEACESWRFTLRLRRPRGAVNPGGFDAERNALQRDIAATGYVRASPGNARLAAGHCVDGWRDAIGQQLDAELGPQGARILKALATGDTRGLDAADWDIARATGTSHLIAISGFHVGVAAGGGVLAVRALYLLLPWLATRLPRRIAQGMAGLGVAFAYGMLAGMGLPTVRTLLMVAVLVAAAASRRRMGGLPLLALALVAVLVVDPLAVLSAGFWLSFAGVAFLMACVVQAGKGWRARLAAMLRTQAVMSVALLPLSFWCFGSASLWSFPANLVAAPLVSFAVIPLTLLGCAALPVAALSGPMLQGAALLVGGLWRVLSPLADAPGAHATVPEAGLVPVMLATASAAWAFAPRGLPLRGFALLGCLPLVFPPRDDPAEGAFRAWVLDVGQGLAVLVRTRSHTLVYDTGPAYAGGGDAGAGTVLPALGALGIAPAHLLVVSHGDADHAGGAASVHRRFPAAPVVSGEPGRLRLPAGACARAPPWAWDGVRFHFMAVPMPSGGKASANDQSCVLAVEGHAGRLLLTGDISGKAEARMAAGELRSPLPTVTTIAHHGSRHSSTPAWLRAVRPRIAVASTGWRNRFGHPHPLVVDRHAAQGVEVYDTARSGALRIDVPATGAPRVVREWRRPARRYWRE</sequence>
<feature type="transmembrane region" description="Helical" evidence="6">
    <location>
        <begin position="292"/>
        <end position="317"/>
    </location>
</feature>
<dbReference type="InterPro" id="IPR004797">
    <property type="entry name" value="Competence_ComEC/Rec2"/>
</dbReference>
<dbReference type="InterPro" id="IPR025405">
    <property type="entry name" value="DUF4131"/>
</dbReference>
<dbReference type="InterPro" id="IPR052159">
    <property type="entry name" value="Competence_DNA_uptake"/>
</dbReference>
<evidence type="ECO:0000313" key="9">
    <source>
        <dbReference type="EMBL" id="KJV33742.1"/>
    </source>
</evidence>
<evidence type="ECO:0000256" key="1">
    <source>
        <dbReference type="ARBA" id="ARBA00004651"/>
    </source>
</evidence>
<dbReference type="Pfam" id="PF13567">
    <property type="entry name" value="DUF4131"/>
    <property type="match status" value="1"/>
</dbReference>
<organism evidence="9 10">
    <name type="scientific">Luteibacter yeojuensis</name>
    <dbReference type="NCBI Taxonomy" id="345309"/>
    <lineage>
        <taxon>Bacteria</taxon>
        <taxon>Pseudomonadati</taxon>
        <taxon>Pseudomonadota</taxon>
        <taxon>Gammaproteobacteria</taxon>
        <taxon>Lysobacterales</taxon>
        <taxon>Rhodanobacteraceae</taxon>
        <taxon>Luteibacter</taxon>
    </lineage>
</organism>
<evidence type="ECO:0000256" key="4">
    <source>
        <dbReference type="ARBA" id="ARBA00022989"/>
    </source>
</evidence>
<dbReference type="PANTHER" id="PTHR30619">
    <property type="entry name" value="DNA INTERNALIZATION/COMPETENCE PROTEIN COMEC/REC2"/>
    <property type="match status" value="1"/>
</dbReference>
<dbReference type="SMART" id="SM00849">
    <property type="entry name" value="Lactamase_B"/>
    <property type="match status" value="1"/>
</dbReference>
<evidence type="ECO:0000256" key="2">
    <source>
        <dbReference type="ARBA" id="ARBA00022475"/>
    </source>
</evidence>
<dbReference type="InterPro" id="IPR004477">
    <property type="entry name" value="ComEC_N"/>
</dbReference>
<dbReference type="SUPFAM" id="SSF56281">
    <property type="entry name" value="Metallo-hydrolase/oxidoreductase"/>
    <property type="match status" value="1"/>
</dbReference>
<evidence type="ECO:0000259" key="8">
    <source>
        <dbReference type="SMART" id="SM00849"/>
    </source>
</evidence>
<dbReference type="AlphaFoldDB" id="A0A0F3KS08"/>
<reference evidence="9 10" key="1">
    <citation type="submission" date="2015-03" db="EMBL/GenBank/DDBJ databases">
        <title>Draft genome sequence of Luteibacter yeojuensis strain SU11.</title>
        <authorList>
            <person name="Sulaiman J."/>
            <person name="Priya K."/>
            <person name="Chan K.-G."/>
        </authorList>
    </citation>
    <scope>NUCLEOTIDE SEQUENCE [LARGE SCALE GENOMIC DNA]</scope>
    <source>
        <strain evidence="9 10">SU11</strain>
    </source>
</reference>
<feature type="transmembrane region" description="Helical" evidence="6">
    <location>
        <begin position="329"/>
        <end position="347"/>
    </location>
</feature>
<evidence type="ECO:0000313" key="10">
    <source>
        <dbReference type="Proteomes" id="UP000033651"/>
    </source>
</evidence>
<evidence type="ECO:0000256" key="7">
    <source>
        <dbReference type="SAM" id="SignalP"/>
    </source>
</evidence>
<keyword evidence="2" id="KW-1003">Cell membrane</keyword>
<keyword evidence="10" id="KW-1185">Reference proteome</keyword>
<keyword evidence="3 6" id="KW-0812">Transmembrane</keyword>
<feature type="transmembrane region" description="Helical" evidence="6">
    <location>
        <begin position="353"/>
        <end position="373"/>
    </location>
</feature>
<dbReference type="OrthoDB" id="9761531at2"/>
<keyword evidence="7" id="KW-0732">Signal</keyword>
<dbReference type="GO" id="GO:0005886">
    <property type="term" value="C:plasma membrane"/>
    <property type="evidence" value="ECO:0007669"/>
    <property type="project" value="UniProtKB-SubCell"/>
</dbReference>
<dbReference type="Pfam" id="PF03772">
    <property type="entry name" value="Competence"/>
    <property type="match status" value="1"/>
</dbReference>
<dbReference type="Proteomes" id="UP000033651">
    <property type="component" value="Unassembled WGS sequence"/>
</dbReference>
<evidence type="ECO:0000256" key="6">
    <source>
        <dbReference type="SAM" id="Phobius"/>
    </source>
</evidence>
<dbReference type="InterPro" id="IPR036866">
    <property type="entry name" value="RibonucZ/Hydroxyglut_hydro"/>
</dbReference>
<feature type="transmembrane region" description="Helical" evidence="6">
    <location>
        <begin position="246"/>
        <end position="272"/>
    </location>
</feature>
<dbReference type="CDD" id="cd07731">
    <property type="entry name" value="ComA-like_MBL-fold"/>
    <property type="match status" value="1"/>
</dbReference>
<dbReference type="PANTHER" id="PTHR30619:SF1">
    <property type="entry name" value="RECOMBINATION PROTEIN 2"/>
    <property type="match status" value="1"/>
</dbReference>
<dbReference type="InterPro" id="IPR035681">
    <property type="entry name" value="ComA-like_MBL"/>
</dbReference>
<dbReference type="GO" id="GO:0030420">
    <property type="term" value="P:establishment of competence for transformation"/>
    <property type="evidence" value="ECO:0007669"/>
    <property type="project" value="InterPro"/>
</dbReference>
<feature type="signal peptide" evidence="7">
    <location>
        <begin position="1"/>
        <end position="30"/>
    </location>
</feature>
<dbReference type="Pfam" id="PF00753">
    <property type="entry name" value="Lactamase_B"/>
    <property type="match status" value="1"/>
</dbReference>
<feature type="domain" description="Metallo-beta-lactamase" evidence="8">
    <location>
        <begin position="528"/>
        <end position="716"/>
    </location>
</feature>
<feature type="chain" id="PRO_5002463082" description="Metallo-beta-lactamase domain-containing protein" evidence="7">
    <location>
        <begin position="31"/>
        <end position="773"/>
    </location>
</feature>
<feature type="transmembrane region" description="Helical" evidence="6">
    <location>
        <begin position="57"/>
        <end position="74"/>
    </location>
</feature>
<dbReference type="EMBL" id="JZRB01000021">
    <property type="protein sequence ID" value="KJV33742.1"/>
    <property type="molecule type" value="Genomic_DNA"/>
</dbReference>
<accession>A0A0F3KS08</accession>
<dbReference type="NCBIfam" id="TIGR00360">
    <property type="entry name" value="ComEC_N-term"/>
    <property type="match status" value="1"/>
</dbReference>
<dbReference type="InterPro" id="IPR001279">
    <property type="entry name" value="Metallo-B-lactamas"/>
</dbReference>
<comment type="caution">
    <text evidence="9">The sequence shown here is derived from an EMBL/GenBank/DDBJ whole genome shotgun (WGS) entry which is preliminary data.</text>
</comment>
<feature type="transmembrane region" description="Helical" evidence="6">
    <location>
        <begin position="385"/>
        <end position="405"/>
    </location>
</feature>
<proteinExistence type="predicted"/>
<evidence type="ECO:0000256" key="5">
    <source>
        <dbReference type="ARBA" id="ARBA00023136"/>
    </source>
</evidence>
<feature type="transmembrane region" description="Helical" evidence="6">
    <location>
        <begin position="411"/>
        <end position="434"/>
    </location>
</feature>
<protein>
    <recommendedName>
        <fullName evidence="8">Metallo-beta-lactamase domain-containing protein</fullName>
    </recommendedName>
</protein>
<name>A0A0F3KS08_9GAMM</name>
<keyword evidence="4 6" id="KW-1133">Transmembrane helix</keyword>
<gene>
    <name evidence="9" type="ORF">VI08_10235</name>
</gene>
<evidence type="ECO:0000256" key="3">
    <source>
        <dbReference type="ARBA" id="ARBA00022692"/>
    </source>
</evidence>
<dbReference type="PATRIC" id="fig|345309.4.peg.1384"/>